<accession>A0A927EBC3</accession>
<proteinExistence type="predicted"/>
<dbReference type="InterPro" id="IPR049331">
    <property type="entry name" value="Top1B_N_bact"/>
</dbReference>
<dbReference type="InterPro" id="IPR014711">
    <property type="entry name" value="TopoI_cat_a-hlx-sub_euk"/>
</dbReference>
<feature type="domain" description="DNA topoisomerase I catalytic core eukaryotic-type" evidence="1">
    <location>
        <begin position="97"/>
        <end position="304"/>
    </location>
</feature>
<dbReference type="InterPro" id="IPR035447">
    <property type="entry name" value="DNA_topo_I_N_sf"/>
</dbReference>
<organism evidence="3 4">
    <name type="scientific">Bosea spartocytisi</name>
    <dbReference type="NCBI Taxonomy" id="2773451"/>
    <lineage>
        <taxon>Bacteria</taxon>
        <taxon>Pseudomonadati</taxon>
        <taxon>Pseudomonadota</taxon>
        <taxon>Alphaproteobacteria</taxon>
        <taxon>Hyphomicrobiales</taxon>
        <taxon>Boseaceae</taxon>
        <taxon>Bosea</taxon>
    </lineage>
</organism>
<evidence type="ECO:0000259" key="2">
    <source>
        <dbReference type="Pfam" id="PF21338"/>
    </source>
</evidence>
<dbReference type="Pfam" id="PF01028">
    <property type="entry name" value="Topoisom_I"/>
    <property type="match status" value="1"/>
</dbReference>
<dbReference type="Proteomes" id="UP000619295">
    <property type="component" value="Unassembled WGS sequence"/>
</dbReference>
<dbReference type="PROSITE" id="PS52038">
    <property type="entry name" value="TOPO_IB_2"/>
    <property type="match status" value="1"/>
</dbReference>
<feature type="domain" description="DNA topoisomerase IB N-terminal" evidence="2">
    <location>
        <begin position="35"/>
        <end position="82"/>
    </location>
</feature>
<sequence>MAASRHAKQRPAVKRLRRVSSDELVIRRVRRGRFFSYRDANDNRITDEEILARIRSLAIPPAYEDVRIADDPAAHLQAIGRDEAGRIQHRYHPDWEKVRERRKLKRLACLIAALPKLRTRIAKDLRSRQLGHDKALACAAAIMDRCHIRVGNEAYAKANGSRGASTLLKRHVDITGPRIALHFRGKSSKDIACTVEAPALARAIGRISALPGARLLQYLREDGSVAPISADEINAYLRRASGQRISSKDLRMLAANAAAAELLLAGEEAISEMGRKRQIADIMRIISERLVNTPAVVRKSYVHAIVIDAYASGRLQSSYAKVRASARCSRIERALGQLAA</sequence>
<name>A0A927EBC3_9HYPH</name>
<dbReference type="GO" id="GO:0006265">
    <property type="term" value="P:DNA topological change"/>
    <property type="evidence" value="ECO:0007669"/>
    <property type="project" value="InterPro"/>
</dbReference>
<dbReference type="Gene3D" id="3.90.15.10">
    <property type="entry name" value="Topoisomerase I, Chain A, domain 3"/>
    <property type="match status" value="1"/>
</dbReference>
<protein>
    <submittedName>
        <fullName evidence="3">DNA topoisomerase IB</fullName>
    </submittedName>
</protein>
<comment type="caution">
    <text evidence="3">The sequence shown here is derived from an EMBL/GenBank/DDBJ whole genome shotgun (WGS) entry which is preliminary data.</text>
</comment>
<evidence type="ECO:0000313" key="4">
    <source>
        <dbReference type="Proteomes" id="UP000619295"/>
    </source>
</evidence>
<dbReference type="EMBL" id="JACXWY010000013">
    <property type="protein sequence ID" value="MBD3847763.1"/>
    <property type="molecule type" value="Genomic_DNA"/>
</dbReference>
<evidence type="ECO:0000313" key="3">
    <source>
        <dbReference type="EMBL" id="MBD3847763.1"/>
    </source>
</evidence>
<keyword evidence="4" id="KW-1185">Reference proteome</keyword>
<reference evidence="3" key="1">
    <citation type="submission" date="2020-09" db="EMBL/GenBank/DDBJ databases">
        <title>Bosea spartocytisi sp. nov. a root nodule endophyte of Spartocytisus supranubius in the high mountain ecosystem fo the Teide National Park (Canary Islands, Spain).</title>
        <authorList>
            <person name="Pulido-Suarez L."/>
            <person name="Peix A."/>
            <person name="Igual J.M."/>
            <person name="Socas-Perez N."/>
            <person name="Velazquez E."/>
            <person name="Flores-Felix J.D."/>
            <person name="Leon-Barrios M."/>
        </authorList>
    </citation>
    <scope>NUCLEOTIDE SEQUENCE</scope>
    <source>
        <strain evidence="3">SSUT16</strain>
    </source>
</reference>
<dbReference type="InterPro" id="IPR011010">
    <property type="entry name" value="DNA_brk_join_enz"/>
</dbReference>
<dbReference type="GO" id="GO:0003917">
    <property type="term" value="F:DNA topoisomerase type I (single strand cut, ATP-independent) activity"/>
    <property type="evidence" value="ECO:0007669"/>
    <property type="project" value="InterPro"/>
</dbReference>
<dbReference type="Gene3D" id="1.10.132.120">
    <property type="match status" value="1"/>
</dbReference>
<dbReference type="AlphaFoldDB" id="A0A927EBC3"/>
<evidence type="ECO:0000259" key="1">
    <source>
        <dbReference type="Pfam" id="PF01028"/>
    </source>
</evidence>
<dbReference type="Gene3D" id="3.30.66.10">
    <property type="entry name" value="DNA topoisomerase I domain"/>
    <property type="match status" value="1"/>
</dbReference>
<dbReference type="Pfam" id="PF21338">
    <property type="entry name" value="Top1B_N_bact"/>
    <property type="match status" value="1"/>
</dbReference>
<gene>
    <name evidence="3" type="ORF">IED13_18840</name>
</gene>
<dbReference type="GO" id="GO:0003677">
    <property type="term" value="F:DNA binding"/>
    <property type="evidence" value="ECO:0007669"/>
    <property type="project" value="InterPro"/>
</dbReference>
<dbReference type="SUPFAM" id="SSF56349">
    <property type="entry name" value="DNA breaking-rejoining enzymes"/>
    <property type="match status" value="1"/>
</dbReference>
<dbReference type="InterPro" id="IPR013500">
    <property type="entry name" value="TopoI_cat_euk"/>
</dbReference>
<dbReference type="SUPFAM" id="SSF55869">
    <property type="entry name" value="DNA topoisomerase I domain"/>
    <property type="match status" value="1"/>
</dbReference>